<dbReference type="OrthoDB" id="9806226at2"/>
<dbReference type="RefSeq" id="WP_130649828.1">
    <property type="nucleotide sequence ID" value="NZ_BMHA01000003.1"/>
</dbReference>
<keyword evidence="2" id="KW-0132">Cell division</keyword>
<keyword evidence="1" id="KW-0963">Cytoplasm</keyword>
<evidence type="ECO:0000256" key="1">
    <source>
        <dbReference type="ARBA" id="ARBA00022490"/>
    </source>
</evidence>
<feature type="compositionally biased region" description="Low complexity" evidence="5">
    <location>
        <begin position="7"/>
        <end position="16"/>
    </location>
</feature>
<evidence type="ECO:0000313" key="6">
    <source>
        <dbReference type="EMBL" id="GGI04897.1"/>
    </source>
</evidence>
<keyword evidence="7" id="KW-1185">Reference proteome</keyword>
<comment type="caution">
    <text evidence="6">The sequence shown here is derived from an EMBL/GenBank/DDBJ whole genome shotgun (WGS) entry which is preliminary data.</text>
</comment>
<organism evidence="6 7">
    <name type="scientific">Egicoccus halophilus</name>
    <dbReference type="NCBI Taxonomy" id="1670830"/>
    <lineage>
        <taxon>Bacteria</taxon>
        <taxon>Bacillati</taxon>
        <taxon>Actinomycetota</taxon>
        <taxon>Nitriliruptoria</taxon>
        <taxon>Egicoccales</taxon>
        <taxon>Egicoccaceae</taxon>
        <taxon>Egicoccus</taxon>
    </lineage>
</organism>
<dbReference type="InterPro" id="IPR005234">
    <property type="entry name" value="ScpB_csome_segregation"/>
</dbReference>
<keyword evidence="4" id="KW-0131">Cell cycle</keyword>
<dbReference type="SUPFAM" id="SSF46785">
    <property type="entry name" value="Winged helix' DNA-binding domain"/>
    <property type="match status" value="2"/>
</dbReference>
<evidence type="ECO:0000256" key="3">
    <source>
        <dbReference type="ARBA" id="ARBA00022829"/>
    </source>
</evidence>
<name>A0A8J3ADP5_9ACTN</name>
<gene>
    <name evidence="6" type="ORF">GCM10011354_11390</name>
</gene>
<reference evidence="6" key="1">
    <citation type="journal article" date="2014" name="Int. J. Syst. Evol. Microbiol.">
        <title>Complete genome sequence of Corynebacterium casei LMG S-19264T (=DSM 44701T), isolated from a smear-ripened cheese.</title>
        <authorList>
            <consortium name="US DOE Joint Genome Institute (JGI-PGF)"/>
            <person name="Walter F."/>
            <person name="Albersmeier A."/>
            <person name="Kalinowski J."/>
            <person name="Ruckert C."/>
        </authorList>
    </citation>
    <scope>NUCLEOTIDE SEQUENCE</scope>
    <source>
        <strain evidence="6">CGMCC 1.14988</strain>
    </source>
</reference>
<dbReference type="GO" id="GO:0051304">
    <property type="term" value="P:chromosome separation"/>
    <property type="evidence" value="ECO:0007669"/>
    <property type="project" value="InterPro"/>
</dbReference>
<feature type="compositionally biased region" description="Basic and acidic residues" evidence="5">
    <location>
        <begin position="271"/>
        <end position="287"/>
    </location>
</feature>
<reference evidence="6" key="2">
    <citation type="submission" date="2020-09" db="EMBL/GenBank/DDBJ databases">
        <authorList>
            <person name="Sun Q."/>
            <person name="Zhou Y."/>
        </authorList>
    </citation>
    <scope>NUCLEOTIDE SEQUENCE</scope>
    <source>
        <strain evidence="6">CGMCC 1.14988</strain>
    </source>
</reference>
<dbReference type="NCBIfam" id="TIGR00281">
    <property type="entry name" value="SMC-Scp complex subunit ScpB"/>
    <property type="match status" value="1"/>
</dbReference>
<dbReference type="PANTHER" id="PTHR34298:SF2">
    <property type="entry name" value="SEGREGATION AND CONDENSATION PROTEIN B"/>
    <property type="match status" value="1"/>
</dbReference>
<evidence type="ECO:0000256" key="5">
    <source>
        <dbReference type="SAM" id="MobiDB-lite"/>
    </source>
</evidence>
<dbReference type="AlphaFoldDB" id="A0A8J3ADP5"/>
<evidence type="ECO:0008006" key="8">
    <source>
        <dbReference type="Google" id="ProtNLM"/>
    </source>
</evidence>
<feature type="compositionally biased region" description="Acidic residues" evidence="5">
    <location>
        <begin position="242"/>
        <end position="251"/>
    </location>
</feature>
<dbReference type="Pfam" id="PF04079">
    <property type="entry name" value="SMC_ScpB"/>
    <property type="match status" value="1"/>
</dbReference>
<dbReference type="Gene3D" id="1.10.10.10">
    <property type="entry name" value="Winged helix-like DNA-binding domain superfamily/Winged helix DNA-binding domain"/>
    <property type="match status" value="2"/>
</dbReference>
<dbReference type="GO" id="GO:0051301">
    <property type="term" value="P:cell division"/>
    <property type="evidence" value="ECO:0007669"/>
    <property type="project" value="UniProtKB-KW"/>
</dbReference>
<sequence>MNDEPADAPVDAAPAPVGLPSAGQAPDRPTDEQLRPGVEALLFLADEPLEAAAVAEVLDRDPREVEQVIAEVQAAYAAADRGVEIRAVAGGWRMYTAPAARPVLQRWALAGRTGRLTQAALETLAVIAYKQPISRSEVGDIRGVSADGAVRSLVARGFVTEVGRDEGPGQAVLYGTTRLLLERLGLQSLDELPPLTDFLPEAPAPDEPDLGSVKEVRRRLAEGGELPVRGVLAGRRTNTGGEDGEEPDDDAMPAPNATRGAGRGGDDIDELTDRLEQAARNAVDRLRQAVAAGDGDPASDDDDPAEVSADPGARDD</sequence>
<dbReference type="EMBL" id="BMHA01000003">
    <property type="protein sequence ID" value="GGI04897.1"/>
    <property type="molecule type" value="Genomic_DNA"/>
</dbReference>
<evidence type="ECO:0000313" key="7">
    <source>
        <dbReference type="Proteomes" id="UP000650511"/>
    </source>
</evidence>
<dbReference type="InterPro" id="IPR036390">
    <property type="entry name" value="WH_DNA-bd_sf"/>
</dbReference>
<proteinExistence type="predicted"/>
<evidence type="ECO:0000256" key="2">
    <source>
        <dbReference type="ARBA" id="ARBA00022618"/>
    </source>
</evidence>
<keyword evidence="3" id="KW-0159">Chromosome partition</keyword>
<feature type="region of interest" description="Disordered" evidence="5">
    <location>
        <begin position="1"/>
        <end position="33"/>
    </location>
</feature>
<dbReference type="InterPro" id="IPR036388">
    <property type="entry name" value="WH-like_DNA-bd_sf"/>
</dbReference>
<dbReference type="Proteomes" id="UP000650511">
    <property type="component" value="Unassembled WGS sequence"/>
</dbReference>
<feature type="region of interest" description="Disordered" evidence="5">
    <location>
        <begin position="231"/>
        <end position="316"/>
    </location>
</feature>
<accession>A0A8J3ADP5</accession>
<protein>
    <recommendedName>
        <fullName evidence="8">Segregation and condensation protein B</fullName>
    </recommendedName>
</protein>
<dbReference type="PANTHER" id="PTHR34298">
    <property type="entry name" value="SEGREGATION AND CONDENSATION PROTEIN B"/>
    <property type="match status" value="1"/>
</dbReference>
<evidence type="ECO:0000256" key="4">
    <source>
        <dbReference type="ARBA" id="ARBA00023306"/>
    </source>
</evidence>